<dbReference type="EMBL" id="ML993601">
    <property type="protein sequence ID" value="KAF2165245.1"/>
    <property type="molecule type" value="Genomic_DNA"/>
</dbReference>
<protein>
    <submittedName>
        <fullName evidence="2">Uncharacterized protein</fullName>
    </submittedName>
</protein>
<reference evidence="2" key="1">
    <citation type="journal article" date="2020" name="Stud. Mycol.">
        <title>101 Dothideomycetes genomes: a test case for predicting lifestyles and emergence of pathogens.</title>
        <authorList>
            <person name="Haridas S."/>
            <person name="Albert R."/>
            <person name="Binder M."/>
            <person name="Bloem J."/>
            <person name="Labutti K."/>
            <person name="Salamov A."/>
            <person name="Andreopoulos B."/>
            <person name="Baker S."/>
            <person name="Barry K."/>
            <person name="Bills G."/>
            <person name="Bluhm B."/>
            <person name="Cannon C."/>
            <person name="Castanera R."/>
            <person name="Culley D."/>
            <person name="Daum C."/>
            <person name="Ezra D."/>
            <person name="Gonzalez J."/>
            <person name="Henrissat B."/>
            <person name="Kuo A."/>
            <person name="Liang C."/>
            <person name="Lipzen A."/>
            <person name="Lutzoni F."/>
            <person name="Magnuson J."/>
            <person name="Mondo S."/>
            <person name="Nolan M."/>
            <person name="Ohm R."/>
            <person name="Pangilinan J."/>
            <person name="Park H.-J."/>
            <person name="Ramirez L."/>
            <person name="Alfaro M."/>
            <person name="Sun H."/>
            <person name="Tritt A."/>
            <person name="Yoshinaga Y."/>
            <person name="Zwiers L.-H."/>
            <person name="Turgeon B."/>
            <person name="Goodwin S."/>
            <person name="Spatafora J."/>
            <person name="Crous P."/>
            <person name="Grigoriev I."/>
        </authorList>
    </citation>
    <scope>NUCLEOTIDE SEQUENCE</scope>
    <source>
        <strain evidence="2">ATCC 36951</strain>
    </source>
</reference>
<evidence type="ECO:0000313" key="2">
    <source>
        <dbReference type="EMBL" id="KAF2165245.1"/>
    </source>
</evidence>
<dbReference type="RefSeq" id="XP_033666134.1">
    <property type="nucleotide sequence ID" value="XM_033813198.1"/>
</dbReference>
<name>A0A6A6CDT5_ZASCE</name>
<keyword evidence="3" id="KW-1185">Reference proteome</keyword>
<feature type="chain" id="PRO_5025414376" evidence="1">
    <location>
        <begin position="17"/>
        <end position="104"/>
    </location>
</feature>
<proteinExistence type="predicted"/>
<dbReference type="Proteomes" id="UP000799537">
    <property type="component" value="Unassembled WGS sequence"/>
</dbReference>
<dbReference type="AlphaFoldDB" id="A0A6A6CDT5"/>
<dbReference type="GeneID" id="54566470"/>
<accession>A0A6A6CDT5</accession>
<evidence type="ECO:0000256" key="1">
    <source>
        <dbReference type="SAM" id="SignalP"/>
    </source>
</evidence>
<feature type="signal peptide" evidence="1">
    <location>
        <begin position="1"/>
        <end position="16"/>
    </location>
</feature>
<sequence length="104" mass="11051">MKHIAIFAIAVAAIYAFPTVLQNSEVLPHLRERDYAQPGCTVSKQCNAYLAVSDAQAHIPSTDNAATLASKARNNCGAAALCKTFDAQDQYVSTSGPYAYKSPG</sequence>
<organism evidence="2 3">
    <name type="scientific">Zasmidium cellare ATCC 36951</name>
    <dbReference type="NCBI Taxonomy" id="1080233"/>
    <lineage>
        <taxon>Eukaryota</taxon>
        <taxon>Fungi</taxon>
        <taxon>Dikarya</taxon>
        <taxon>Ascomycota</taxon>
        <taxon>Pezizomycotina</taxon>
        <taxon>Dothideomycetes</taxon>
        <taxon>Dothideomycetidae</taxon>
        <taxon>Mycosphaerellales</taxon>
        <taxon>Mycosphaerellaceae</taxon>
        <taxon>Zasmidium</taxon>
    </lineage>
</organism>
<keyword evidence="1" id="KW-0732">Signal</keyword>
<evidence type="ECO:0000313" key="3">
    <source>
        <dbReference type="Proteomes" id="UP000799537"/>
    </source>
</evidence>
<gene>
    <name evidence="2" type="ORF">M409DRAFT_56117</name>
</gene>